<proteinExistence type="inferred from homology"/>
<organism evidence="6 7">
    <name type="scientific">Immersiella caudata</name>
    <dbReference type="NCBI Taxonomy" id="314043"/>
    <lineage>
        <taxon>Eukaryota</taxon>
        <taxon>Fungi</taxon>
        <taxon>Dikarya</taxon>
        <taxon>Ascomycota</taxon>
        <taxon>Pezizomycotina</taxon>
        <taxon>Sordariomycetes</taxon>
        <taxon>Sordariomycetidae</taxon>
        <taxon>Sordariales</taxon>
        <taxon>Lasiosphaeriaceae</taxon>
        <taxon>Immersiella</taxon>
    </lineage>
</organism>
<accession>A0AA40C254</accession>
<dbReference type="SUPFAM" id="SSF53474">
    <property type="entry name" value="alpha/beta-Hydrolases"/>
    <property type="match status" value="1"/>
</dbReference>
<keyword evidence="7" id="KW-1185">Reference proteome</keyword>
<dbReference type="PANTHER" id="PTHR43248:SF25">
    <property type="entry name" value="AB HYDROLASE-1 DOMAIN-CONTAINING PROTEIN-RELATED"/>
    <property type="match status" value="1"/>
</dbReference>
<feature type="domain" description="Peptidase S33 tripeptidyl aminopeptidase-like C-terminal" evidence="5">
    <location>
        <begin position="402"/>
        <end position="503"/>
    </location>
</feature>
<protein>
    <submittedName>
        <fullName evidence="6">TAP-like protein-domain-containing protein</fullName>
    </submittedName>
</protein>
<dbReference type="Pfam" id="PF00561">
    <property type="entry name" value="Abhydrolase_1"/>
    <property type="match status" value="1"/>
</dbReference>
<evidence type="ECO:0000259" key="5">
    <source>
        <dbReference type="Pfam" id="PF08386"/>
    </source>
</evidence>
<reference evidence="6" key="1">
    <citation type="submission" date="2023-06" db="EMBL/GenBank/DDBJ databases">
        <title>Genome-scale phylogeny and comparative genomics of the fungal order Sordariales.</title>
        <authorList>
            <consortium name="Lawrence Berkeley National Laboratory"/>
            <person name="Hensen N."/>
            <person name="Bonometti L."/>
            <person name="Westerberg I."/>
            <person name="Brannstrom I.O."/>
            <person name="Guillou S."/>
            <person name="Cros-Aarteil S."/>
            <person name="Calhoun S."/>
            <person name="Haridas S."/>
            <person name="Kuo A."/>
            <person name="Mondo S."/>
            <person name="Pangilinan J."/>
            <person name="Riley R."/>
            <person name="Labutti K."/>
            <person name="Andreopoulos B."/>
            <person name="Lipzen A."/>
            <person name="Chen C."/>
            <person name="Yanf M."/>
            <person name="Daum C."/>
            <person name="Ng V."/>
            <person name="Clum A."/>
            <person name="Steindorff A."/>
            <person name="Ohm R."/>
            <person name="Martin F."/>
            <person name="Silar P."/>
            <person name="Natvig D."/>
            <person name="Lalanne C."/>
            <person name="Gautier V."/>
            <person name="Ament-Velasquez S.L."/>
            <person name="Kruys A."/>
            <person name="Hutchinson M.I."/>
            <person name="Powell A.J."/>
            <person name="Barry K."/>
            <person name="Miller A.N."/>
            <person name="Grigoriev I.V."/>
            <person name="Debuchy R."/>
            <person name="Gladieux P."/>
            <person name="Thoren M.H."/>
            <person name="Johannesson H."/>
        </authorList>
    </citation>
    <scope>NUCLEOTIDE SEQUENCE</scope>
    <source>
        <strain evidence="6">CBS 606.72</strain>
    </source>
</reference>
<sequence>MSTKGSLRILLSSLSILASARVSPRSTIQWGPCEEGEFNTTLAIQCGTVPVPLDYTRPDSKTFDLELVRIPAPIQPSRGSIQLNFGGPGSPTRGGAIATAPLLQVLSSGEYDFVAFDPRGTGKTIPIICTEDLFYVGQILGDTRSSNDSDTALRRLWARGTTDGYICQHLGRGNETAEYIGTAFVARDMISVVDALGEDGLLRYWGFSYGTTLGATAAAMFPERIDKVILDGVQNPHEYYHAHVDFEGWADSDMVFSHFFTSCIAAGPEKCALAALNKTAAELEQDTWRLFDRLREAPLSIGPTVFDLVAIKGLFVGQLKDTFTWPATSQLLAVLLYGSEVEARAALGPMIHPATSNNPDHLASFAFTSGLWGIHCGDRIPRLAFFEEAIPEFTRLAETSRLMSDVAAWVTVHCAQWPWHAKETYMGDFNVKTKNPILIAGNIFDAHTPIRSAHNVSAGFEGSGILTVNGTGHCALSAPSECSFASIAAYWGNGTLPEPGSVCQAAGPYDGHTWTDVFAALAPTNKTEPLEKRGAYRLWLS</sequence>
<comment type="caution">
    <text evidence="6">The sequence shown here is derived from an EMBL/GenBank/DDBJ whole genome shotgun (WGS) entry which is preliminary data.</text>
</comment>
<feature type="chain" id="PRO_5041247405" evidence="3">
    <location>
        <begin position="21"/>
        <end position="541"/>
    </location>
</feature>
<keyword evidence="2" id="KW-0378">Hydrolase</keyword>
<dbReference type="GO" id="GO:0016787">
    <property type="term" value="F:hydrolase activity"/>
    <property type="evidence" value="ECO:0007669"/>
    <property type="project" value="UniProtKB-KW"/>
</dbReference>
<dbReference type="Gene3D" id="3.40.50.1820">
    <property type="entry name" value="alpha/beta hydrolase"/>
    <property type="match status" value="1"/>
</dbReference>
<evidence type="ECO:0000259" key="4">
    <source>
        <dbReference type="Pfam" id="PF00561"/>
    </source>
</evidence>
<dbReference type="InterPro" id="IPR051601">
    <property type="entry name" value="Serine_prot/Carboxylest_S33"/>
</dbReference>
<evidence type="ECO:0000256" key="2">
    <source>
        <dbReference type="ARBA" id="ARBA00022801"/>
    </source>
</evidence>
<dbReference type="InterPro" id="IPR029058">
    <property type="entry name" value="AB_hydrolase_fold"/>
</dbReference>
<dbReference type="Pfam" id="PF08386">
    <property type="entry name" value="Abhydrolase_4"/>
    <property type="match status" value="1"/>
</dbReference>
<feature type="domain" description="AB hydrolase-1" evidence="4">
    <location>
        <begin position="102"/>
        <end position="249"/>
    </location>
</feature>
<dbReference type="Proteomes" id="UP001175000">
    <property type="component" value="Unassembled WGS sequence"/>
</dbReference>
<dbReference type="EMBL" id="JAULSU010000003">
    <property type="protein sequence ID" value="KAK0622581.1"/>
    <property type="molecule type" value="Genomic_DNA"/>
</dbReference>
<evidence type="ECO:0000313" key="7">
    <source>
        <dbReference type="Proteomes" id="UP001175000"/>
    </source>
</evidence>
<gene>
    <name evidence="6" type="ORF">B0T14DRAFT_580880</name>
</gene>
<dbReference type="AlphaFoldDB" id="A0AA40C254"/>
<dbReference type="InterPro" id="IPR000073">
    <property type="entry name" value="AB_hydrolase_1"/>
</dbReference>
<dbReference type="PANTHER" id="PTHR43248">
    <property type="entry name" value="2-SUCCINYL-6-HYDROXY-2,4-CYCLOHEXADIENE-1-CARBOXYLATE SYNTHASE"/>
    <property type="match status" value="1"/>
</dbReference>
<comment type="similarity">
    <text evidence="1">Belongs to the peptidase S33 family.</text>
</comment>
<feature type="signal peptide" evidence="3">
    <location>
        <begin position="1"/>
        <end position="20"/>
    </location>
</feature>
<name>A0AA40C254_9PEZI</name>
<dbReference type="InterPro" id="IPR013595">
    <property type="entry name" value="Pept_S33_TAP-like_C"/>
</dbReference>
<keyword evidence="3" id="KW-0732">Signal</keyword>
<evidence type="ECO:0000256" key="1">
    <source>
        <dbReference type="ARBA" id="ARBA00010088"/>
    </source>
</evidence>
<evidence type="ECO:0000313" key="6">
    <source>
        <dbReference type="EMBL" id="KAK0622581.1"/>
    </source>
</evidence>
<evidence type="ECO:0000256" key="3">
    <source>
        <dbReference type="SAM" id="SignalP"/>
    </source>
</evidence>